<sequence>VLCPSCPQPGMNMDPRWRSRPEHLRYLEAIFTTMDGNFQQNQRDKPSDPNDFALTEGAAYFANVQDFKVYQRDLGPLEREVSYGGRVSGTVGLSCARHMFILPGGGVDLQKGERFANVDFATISGLQRWMNILLIIAGYDINCQYRKNFQKRMKWFETNRSRLLSIQHVRFPRTFSVIGKFHLPAHTASCRYKFSYYWMPGAAMTDGEAPE</sequence>
<dbReference type="STRING" id="914234.M2QW28"/>
<reference evidence="1 2" key="1">
    <citation type="journal article" date="2012" name="Proc. Natl. Acad. Sci. U.S.A.">
        <title>Comparative genomics of Ceriporiopsis subvermispora and Phanerochaete chrysosporium provide insight into selective ligninolysis.</title>
        <authorList>
            <person name="Fernandez-Fueyo E."/>
            <person name="Ruiz-Duenas F.J."/>
            <person name="Ferreira P."/>
            <person name="Floudas D."/>
            <person name="Hibbett D.S."/>
            <person name="Canessa P."/>
            <person name="Larrondo L.F."/>
            <person name="James T.Y."/>
            <person name="Seelenfreund D."/>
            <person name="Lobos S."/>
            <person name="Polanco R."/>
            <person name="Tello M."/>
            <person name="Honda Y."/>
            <person name="Watanabe T."/>
            <person name="Watanabe T."/>
            <person name="Ryu J.S."/>
            <person name="Kubicek C.P."/>
            <person name="Schmoll M."/>
            <person name="Gaskell J."/>
            <person name="Hammel K.E."/>
            <person name="St John F.J."/>
            <person name="Vanden Wymelenberg A."/>
            <person name="Sabat G."/>
            <person name="Splinter BonDurant S."/>
            <person name="Syed K."/>
            <person name="Yadav J.S."/>
            <person name="Doddapaneni H."/>
            <person name="Subramanian V."/>
            <person name="Lavin J.L."/>
            <person name="Oguiza J.A."/>
            <person name="Perez G."/>
            <person name="Pisabarro A.G."/>
            <person name="Ramirez L."/>
            <person name="Santoyo F."/>
            <person name="Master E."/>
            <person name="Coutinho P.M."/>
            <person name="Henrissat B."/>
            <person name="Lombard V."/>
            <person name="Magnuson J.K."/>
            <person name="Kuees U."/>
            <person name="Hori C."/>
            <person name="Igarashi K."/>
            <person name="Samejima M."/>
            <person name="Held B.W."/>
            <person name="Barry K.W."/>
            <person name="LaButti K.M."/>
            <person name="Lapidus A."/>
            <person name="Lindquist E.A."/>
            <person name="Lucas S.M."/>
            <person name="Riley R."/>
            <person name="Salamov A.A."/>
            <person name="Hoffmeister D."/>
            <person name="Schwenk D."/>
            <person name="Hadar Y."/>
            <person name="Yarden O."/>
            <person name="de Vries R.P."/>
            <person name="Wiebenga A."/>
            <person name="Stenlid J."/>
            <person name="Eastwood D."/>
            <person name="Grigoriev I.V."/>
            <person name="Berka R.M."/>
            <person name="Blanchette R.A."/>
            <person name="Kersten P."/>
            <person name="Martinez A.T."/>
            <person name="Vicuna R."/>
            <person name="Cullen D."/>
        </authorList>
    </citation>
    <scope>NUCLEOTIDE SEQUENCE [LARGE SCALE GENOMIC DNA]</scope>
    <source>
        <strain evidence="1 2">B</strain>
    </source>
</reference>
<evidence type="ECO:0008006" key="3">
    <source>
        <dbReference type="Google" id="ProtNLM"/>
    </source>
</evidence>
<keyword evidence="2" id="KW-1185">Reference proteome</keyword>
<protein>
    <recommendedName>
        <fullName evidence="3">CxC2-like cysteine cluster KDZ transposase-associated domain-containing protein</fullName>
    </recommendedName>
</protein>
<evidence type="ECO:0000313" key="2">
    <source>
        <dbReference type="Proteomes" id="UP000016930"/>
    </source>
</evidence>
<dbReference type="EMBL" id="KB445798">
    <property type="protein sequence ID" value="EMD36310.1"/>
    <property type="molecule type" value="Genomic_DNA"/>
</dbReference>
<dbReference type="AlphaFoldDB" id="M2QW28"/>
<feature type="non-terminal residue" evidence="1">
    <location>
        <position position="1"/>
    </location>
</feature>
<feature type="non-terminal residue" evidence="1">
    <location>
        <position position="211"/>
    </location>
</feature>
<accession>M2QW28</accession>
<dbReference type="Pfam" id="PF18758">
    <property type="entry name" value="KDZ"/>
    <property type="match status" value="1"/>
</dbReference>
<dbReference type="Proteomes" id="UP000016930">
    <property type="component" value="Unassembled WGS sequence"/>
</dbReference>
<dbReference type="InterPro" id="IPR040521">
    <property type="entry name" value="KDZ"/>
</dbReference>
<name>M2QW28_CERS8</name>
<evidence type="ECO:0000313" key="1">
    <source>
        <dbReference type="EMBL" id="EMD36310.1"/>
    </source>
</evidence>
<dbReference type="OrthoDB" id="2742161at2759"/>
<organism evidence="1 2">
    <name type="scientific">Ceriporiopsis subvermispora (strain B)</name>
    <name type="common">White-rot fungus</name>
    <name type="synonym">Gelatoporia subvermispora</name>
    <dbReference type="NCBI Taxonomy" id="914234"/>
    <lineage>
        <taxon>Eukaryota</taxon>
        <taxon>Fungi</taxon>
        <taxon>Dikarya</taxon>
        <taxon>Basidiomycota</taxon>
        <taxon>Agaricomycotina</taxon>
        <taxon>Agaricomycetes</taxon>
        <taxon>Polyporales</taxon>
        <taxon>Gelatoporiaceae</taxon>
        <taxon>Gelatoporia</taxon>
    </lineage>
</organism>
<gene>
    <name evidence="1" type="ORF">CERSUDRAFT_34938</name>
</gene>
<dbReference type="HOGENOM" id="CLU_003703_5_0_1"/>
<proteinExistence type="predicted"/>